<protein>
    <submittedName>
        <fullName evidence="2">Methyltransferase domain-containing protein</fullName>
    </submittedName>
</protein>
<dbReference type="InterPro" id="IPR029063">
    <property type="entry name" value="SAM-dependent_MTases_sf"/>
</dbReference>
<accession>A0A930B9J8</accession>
<dbReference type="GO" id="GO:0008168">
    <property type="term" value="F:methyltransferase activity"/>
    <property type="evidence" value="ECO:0007669"/>
    <property type="project" value="UniProtKB-KW"/>
</dbReference>
<evidence type="ECO:0000259" key="1">
    <source>
        <dbReference type="Pfam" id="PF13649"/>
    </source>
</evidence>
<reference evidence="2" key="1">
    <citation type="submission" date="2020-04" db="EMBL/GenBank/DDBJ databases">
        <title>Deep metagenomics examines the oral microbiome during advanced dental caries in children, revealing novel taxa and co-occurrences with host molecules.</title>
        <authorList>
            <person name="Baker J.L."/>
            <person name="Morton J.T."/>
            <person name="Dinis M."/>
            <person name="Alvarez R."/>
            <person name="Tran N.C."/>
            <person name="Knight R."/>
            <person name="Edlund A."/>
        </authorList>
    </citation>
    <scope>NUCLEOTIDE SEQUENCE</scope>
    <source>
        <strain evidence="2">JCVI_32_bin.14</strain>
    </source>
</reference>
<dbReference type="SUPFAM" id="SSF53335">
    <property type="entry name" value="S-adenosyl-L-methionine-dependent methyltransferases"/>
    <property type="match status" value="1"/>
</dbReference>
<keyword evidence="2" id="KW-0808">Transferase</keyword>
<dbReference type="EMBL" id="JABZMK010000080">
    <property type="protein sequence ID" value="MBF1129999.1"/>
    <property type="molecule type" value="Genomic_DNA"/>
</dbReference>
<dbReference type="GO" id="GO:0032259">
    <property type="term" value="P:methylation"/>
    <property type="evidence" value="ECO:0007669"/>
    <property type="project" value="UniProtKB-KW"/>
</dbReference>
<organism evidence="2 3">
    <name type="scientific">Dialister invisus</name>
    <dbReference type="NCBI Taxonomy" id="218538"/>
    <lineage>
        <taxon>Bacteria</taxon>
        <taxon>Bacillati</taxon>
        <taxon>Bacillota</taxon>
        <taxon>Negativicutes</taxon>
        <taxon>Veillonellales</taxon>
        <taxon>Veillonellaceae</taxon>
        <taxon>Dialister</taxon>
    </lineage>
</organism>
<evidence type="ECO:0000313" key="2">
    <source>
        <dbReference type="EMBL" id="MBF1129999.1"/>
    </source>
</evidence>
<dbReference type="InterPro" id="IPR041698">
    <property type="entry name" value="Methyltransf_25"/>
</dbReference>
<gene>
    <name evidence="2" type="ORF">HXL70_08175</name>
</gene>
<proteinExistence type="predicted"/>
<comment type="caution">
    <text evidence="2">The sequence shown here is derived from an EMBL/GenBank/DDBJ whole genome shotgun (WGS) entry which is preliminary data.</text>
</comment>
<dbReference type="AlphaFoldDB" id="A0A930B9J8"/>
<dbReference type="Gene3D" id="3.40.50.150">
    <property type="entry name" value="Vaccinia Virus protein VP39"/>
    <property type="match status" value="1"/>
</dbReference>
<sequence>MFFWENHVQIRNKRVLDIGSGAGRYLEKLLDKGARAEGLEPAAQMREQAKLYLKRKGYGDEQIVLHSEDFQSFKPKVEYDYLFISNNPMIGFIENYEKVKSMGAKGIFVGSWLAVEESLLQRLAGDLRKPIQPRIWENLYVWLHLFIHDGYNVDFKVIQKDMDEYTLPEEVQHRYTSWIYGEDYSEECVRKVREVLDSYERQSKGIYQTVSRVNGMLYAYKKK</sequence>
<dbReference type="Proteomes" id="UP000757890">
    <property type="component" value="Unassembled WGS sequence"/>
</dbReference>
<dbReference type="Pfam" id="PF13649">
    <property type="entry name" value="Methyltransf_25"/>
    <property type="match status" value="1"/>
</dbReference>
<name>A0A930B9J8_9FIRM</name>
<keyword evidence="2" id="KW-0489">Methyltransferase</keyword>
<dbReference type="CDD" id="cd02440">
    <property type="entry name" value="AdoMet_MTases"/>
    <property type="match status" value="1"/>
</dbReference>
<feature type="domain" description="Methyltransferase" evidence="1">
    <location>
        <begin position="15"/>
        <end position="87"/>
    </location>
</feature>
<evidence type="ECO:0000313" key="3">
    <source>
        <dbReference type="Proteomes" id="UP000757890"/>
    </source>
</evidence>